<organism evidence="1 2">
    <name type="scientific">Nicotiana attenuata</name>
    <name type="common">Coyote tobacco</name>
    <dbReference type="NCBI Taxonomy" id="49451"/>
    <lineage>
        <taxon>Eukaryota</taxon>
        <taxon>Viridiplantae</taxon>
        <taxon>Streptophyta</taxon>
        <taxon>Embryophyta</taxon>
        <taxon>Tracheophyta</taxon>
        <taxon>Spermatophyta</taxon>
        <taxon>Magnoliopsida</taxon>
        <taxon>eudicotyledons</taxon>
        <taxon>Gunneridae</taxon>
        <taxon>Pentapetalae</taxon>
        <taxon>asterids</taxon>
        <taxon>lamiids</taxon>
        <taxon>Solanales</taxon>
        <taxon>Solanaceae</taxon>
        <taxon>Nicotianoideae</taxon>
        <taxon>Nicotianeae</taxon>
        <taxon>Nicotiana</taxon>
    </lineage>
</organism>
<dbReference type="EMBL" id="MJEQ01001623">
    <property type="protein sequence ID" value="OIT30024.1"/>
    <property type="molecule type" value="Genomic_DNA"/>
</dbReference>
<protein>
    <submittedName>
        <fullName evidence="1">Uncharacterized protein</fullName>
    </submittedName>
</protein>
<keyword evidence="2" id="KW-1185">Reference proteome</keyword>
<reference evidence="1" key="1">
    <citation type="submission" date="2016-11" db="EMBL/GenBank/DDBJ databases">
        <title>The genome of Nicotiana attenuata.</title>
        <authorList>
            <person name="Xu S."/>
            <person name="Brockmoeller T."/>
            <person name="Gaquerel E."/>
            <person name="Navarro A."/>
            <person name="Kuhl H."/>
            <person name="Gase K."/>
            <person name="Ling Z."/>
            <person name="Zhou W."/>
            <person name="Kreitzer C."/>
            <person name="Stanke M."/>
            <person name="Tang H."/>
            <person name="Lyons E."/>
            <person name="Pandey P."/>
            <person name="Pandey S.P."/>
            <person name="Timmermann B."/>
            <person name="Baldwin I.T."/>
        </authorList>
    </citation>
    <scope>NUCLEOTIDE SEQUENCE [LARGE SCALE GENOMIC DNA]</scope>
    <source>
        <strain evidence="1">UT</strain>
    </source>
</reference>
<accession>A0A314KMQ3</accession>
<proteinExistence type="predicted"/>
<evidence type="ECO:0000313" key="2">
    <source>
        <dbReference type="Proteomes" id="UP000187609"/>
    </source>
</evidence>
<evidence type="ECO:0000313" key="1">
    <source>
        <dbReference type="EMBL" id="OIT30024.1"/>
    </source>
</evidence>
<name>A0A314KMQ3_NICAT</name>
<dbReference type="Gramene" id="OIT30024">
    <property type="protein sequence ID" value="OIT30024"/>
    <property type="gene ID" value="A4A49_30910"/>
</dbReference>
<dbReference type="AlphaFoldDB" id="A0A314KMQ3"/>
<dbReference type="Proteomes" id="UP000187609">
    <property type="component" value="Unassembled WGS sequence"/>
</dbReference>
<sequence>MLKQRIPTLCRKEKKILGSKETEMEKQWWRAVGWSTVAGQSLPVYGGVWKVLGRGMEKRRVRGGRWYKIFGVWGGERRLGLRLILDLRRLRGVWDLGFGFMERRLSGKSGEILGWFGGGPPAVAIFGRRRWAAEGGWMVSKKRGESGKREEEERDKAKMGAKFGFLRL</sequence>
<comment type="caution">
    <text evidence="1">The sequence shown here is derived from an EMBL/GenBank/DDBJ whole genome shotgun (WGS) entry which is preliminary data.</text>
</comment>
<gene>
    <name evidence="1" type="ORF">A4A49_30910</name>
</gene>